<dbReference type="AlphaFoldDB" id="E3M1J4"/>
<gene>
    <name evidence="1" type="ORF">CRE_06561</name>
    <name evidence="2" type="ORF">GCK72_006970</name>
</gene>
<proteinExistence type="predicted"/>
<evidence type="ECO:0000313" key="3">
    <source>
        <dbReference type="Proteomes" id="UP000008281"/>
    </source>
</evidence>
<name>E3M1J4_CAERE</name>
<dbReference type="EMBL" id="DS268421">
    <property type="protein sequence ID" value="EFO88625.1"/>
    <property type="molecule type" value="Genomic_DNA"/>
</dbReference>
<reference evidence="2 4" key="2">
    <citation type="submission" date="2019-12" db="EMBL/GenBank/DDBJ databases">
        <title>Chromosome-level assembly of the Caenorhabditis remanei genome.</title>
        <authorList>
            <person name="Teterina A.A."/>
            <person name="Willis J.H."/>
            <person name="Phillips P.C."/>
        </authorList>
    </citation>
    <scope>NUCLEOTIDE SEQUENCE [LARGE SCALE GENOMIC DNA]</scope>
    <source>
        <strain evidence="2 4">PX506</strain>
        <tissue evidence="2">Whole organism</tissue>
    </source>
</reference>
<keyword evidence="3" id="KW-1185">Reference proteome</keyword>
<evidence type="ECO:0000313" key="2">
    <source>
        <dbReference type="EMBL" id="KAF1767012.1"/>
    </source>
</evidence>
<dbReference type="HOGENOM" id="CLU_2186391_0_0_1"/>
<dbReference type="Proteomes" id="UP000483820">
    <property type="component" value="Chromosome II"/>
</dbReference>
<dbReference type="EMBL" id="WUAV01000002">
    <property type="protein sequence ID" value="KAF1767012.1"/>
    <property type="molecule type" value="Genomic_DNA"/>
</dbReference>
<dbReference type="CTD" id="9804435"/>
<dbReference type="RefSeq" id="XP_003109836.1">
    <property type="nucleotide sequence ID" value="XM_003109788.1"/>
</dbReference>
<reference evidence="1" key="1">
    <citation type="submission" date="2007-07" db="EMBL/GenBank/DDBJ databases">
        <title>PCAP assembly of the Caenorhabditis remanei genome.</title>
        <authorList>
            <consortium name="The Caenorhabditis remanei Sequencing Consortium"/>
            <person name="Wilson R.K."/>
        </authorList>
    </citation>
    <scope>NUCLEOTIDE SEQUENCE [LARGE SCALE GENOMIC DNA]</scope>
    <source>
        <strain evidence="1">PB4641</strain>
    </source>
</reference>
<evidence type="ECO:0000313" key="4">
    <source>
        <dbReference type="Proteomes" id="UP000483820"/>
    </source>
</evidence>
<dbReference type="Proteomes" id="UP000008281">
    <property type="component" value="Unassembled WGS sequence"/>
</dbReference>
<evidence type="ECO:0000313" key="1">
    <source>
        <dbReference type="EMBL" id="EFO88625.1"/>
    </source>
</evidence>
<dbReference type="KEGG" id="crq:GCK72_006970"/>
<protein>
    <submittedName>
        <fullName evidence="1">Uncharacterized protein</fullName>
    </submittedName>
</protein>
<sequence length="109" mass="13571">MTRPTKEERERLQERIRRLYFTKCMLIEERDILTEFLWYMRRRFGNLSGRFVDLADIFIGMTTARDYRIEIVRERLTEARQLAEDYRGREEIHQRFDELATMIRSLYIR</sequence>
<dbReference type="GeneID" id="9804435"/>
<accession>E3M1J4</accession>
<organism evidence="3">
    <name type="scientific">Caenorhabditis remanei</name>
    <name type="common">Caenorhabditis vulgaris</name>
    <dbReference type="NCBI Taxonomy" id="31234"/>
    <lineage>
        <taxon>Eukaryota</taxon>
        <taxon>Metazoa</taxon>
        <taxon>Ecdysozoa</taxon>
        <taxon>Nematoda</taxon>
        <taxon>Chromadorea</taxon>
        <taxon>Rhabditida</taxon>
        <taxon>Rhabditina</taxon>
        <taxon>Rhabditomorpha</taxon>
        <taxon>Rhabditoidea</taxon>
        <taxon>Rhabditidae</taxon>
        <taxon>Peloderinae</taxon>
        <taxon>Caenorhabditis</taxon>
    </lineage>
</organism>